<dbReference type="EMBL" id="BARS01009995">
    <property type="protein sequence ID" value="GAF82485.1"/>
    <property type="molecule type" value="Genomic_DNA"/>
</dbReference>
<feature type="non-terminal residue" evidence="2">
    <location>
        <position position="1"/>
    </location>
</feature>
<proteinExistence type="predicted"/>
<dbReference type="PANTHER" id="PTHR35889:SF3">
    <property type="entry name" value="F-BOX DOMAIN-CONTAINING PROTEIN"/>
    <property type="match status" value="1"/>
</dbReference>
<accession>X0U224</accession>
<dbReference type="InterPro" id="IPR011444">
    <property type="entry name" value="DUF1549"/>
</dbReference>
<dbReference type="Pfam" id="PF07583">
    <property type="entry name" value="PSCyt2"/>
    <property type="match status" value="1"/>
</dbReference>
<gene>
    <name evidence="2" type="ORF">S01H1_18658</name>
</gene>
<name>X0U224_9ZZZZ</name>
<feature type="non-terminal residue" evidence="2">
    <location>
        <position position="324"/>
    </location>
</feature>
<organism evidence="2">
    <name type="scientific">marine sediment metagenome</name>
    <dbReference type="NCBI Taxonomy" id="412755"/>
    <lineage>
        <taxon>unclassified sequences</taxon>
        <taxon>metagenomes</taxon>
        <taxon>ecological metagenomes</taxon>
    </lineage>
</organism>
<dbReference type="AlphaFoldDB" id="X0U224"/>
<protein>
    <recommendedName>
        <fullName evidence="1">DUF1549 domain-containing protein</fullName>
    </recommendedName>
</protein>
<evidence type="ECO:0000259" key="1">
    <source>
        <dbReference type="Pfam" id="PF07583"/>
    </source>
</evidence>
<feature type="domain" description="DUF1549" evidence="1">
    <location>
        <begin position="43"/>
        <end position="226"/>
    </location>
</feature>
<sequence>WTPPPIRLPEAVIEKPKGPVISVKEIDRGTTARKSVTDAADAIDTILESEWSAAGIASSEGLTDEQFVRRVYLDLGGRIPRLDEAKAFFGKSGQQKRIDLIDDLLTSPDYVSHFYNFWADILRLKERPDKNLLVFEPYMDWVKQSIAENTPYDEWVFSMLTADGKIWDNPATGYQLRDRGMALPYIDNTVRVFLGTQIGCAQCHDHPFDKWTQKQFYELAALTSGTRDRVFAGKAGGGMSSMMGMGMQAQVGNARQLAKELNEARKKREVSVATVQFLRLNTTSVNFKPTPLKLPHDYQYDNGAPNQKVDSAVLWGKIPEQYKD</sequence>
<evidence type="ECO:0000313" key="2">
    <source>
        <dbReference type="EMBL" id="GAF82485.1"/>
    </source>
</evidence>
<dbReference type="PANTHER" id="PTHR35889">
    <property type="entry name" value="CYCLOINULO-OLIGOSACCHARIDE FRUCTANOTRANSFERASE-RELATED"/>
    <property type="match status" value="1"/>
</dbReference>
<comment type="caution">
    <text evidence="2">The sequence shown here is derived from an EMBL/GenBank/DDBJ whole genome shotgun (WGS) entry which is preliminary data.</text>
</comment>
<reference evidence="2" key="1">
    <citation type="journal article" date="2014" name="Front. Microbiol.">
        <title>High frequency of phylogenetically diverse reductive dehalogenase-homologous genes in deep subseafloor sedimentary metagenomes.</title>
        <authorList>
            <person name="Kawai M."/>
            <person name="Futagami T."/>
            <person name="Toyoda A."/>
            <person name="Takaki Y."/>
            <person name="Nishi S."/>
            <person name="Hori S."/>
            <person name="Arai W."/>
            <person name="Tsubouchi T."/>
            <person name="Morono Y."/>
            <person name="Uchiyama I."/>
            <person name="Ito T."/>
            <person name="Fujiyama A."/>
            <person name="Inagaki F."/>
            <person name="Takami H."/>
        </authorList>
    </citation>
    <scope>NUCLEOTIDE SEQUENCE</scope>
    <source>
        <strain evidence="2">Expedition CK06-06</strain>
    </source>
</reference>